<gene>
    <name evidence="3" type="ORF">DFP86_106215</name>
</gene>
<protein>
    <submittedName>
        <fullName evidence="3">NADP-dependent 3-hydroxy acid dehydrogenase YdfG</fullName>
    </submittedName>
</protein>
<organism evidence="3 4">
    <name type="scientific">Paludibacterium purpuratum</name>
    <dbReference type="NCBI Taxonomy" id="1144873"/>
    <lineage>
        <taxon>Bacteria</taxon>
        <taxon>Pseudomonadati</taxon>
        <taxon>Pseudomonadota</taxon>
        <taxon>Betaproteobacteria</taxon>
        <taxon>Neisseriales</taxon>
        <taxon>Chromobacteriaceae</taxon>
        <taxon>Paludibacterium</taxon>
    </lineage>
</organism>
<reference evidence="3 4" key="1">
    <citation type="submission" date="2019-03" db="EMBL/GenBank/DDBJ databases">
        <title>Genomic Encyclopedia of Type Strains, Phase III (KMG-III): the genomes of soil and plant-associated and newly described type strains.</title>
        <authorList>
            <person name="Whitman W."/>
        </authorList>
    </citation>
    <scope>NUCLEOTIDE SEQUENCE [LARGE SCALE GENOMIC DNA]</scope>
    <source>
        <strain evidence="3 4">CECT 8976</strain>
    </source>
</reference>
<keyword evidence="2" id="KW-0560">Oxidoreductase</keyword>
<evidence type="ECO:0000313" key="4">
    <source>
        <dbReference type="Proteomes" id="UP000295611"/>
    </source>
</evidence>
<dbReference type="InterPro" id="IPR036291">
    <property type="entry name" value="NAD(P)-bd_dom_sf"/>
</dbReference>
<evidence type="ECO:0000256" key="2">
    <source>
        <dbReference type="ARBA" id="ARBA00023002"/>
    </source>
</evidence>
<dbReference type="CDD" id="cd05233">
    <property type="entry name" value="SDR_c"/>
    <property type="match status" value="1"/>
</dbReference>
<dbReference type="OrthoDB" id="9810734at2"/>
<dbReference type="InterPro" id="IPR002347">
    <property type="entry name" value="SDR_fam"/>
</dbReference>
<comment type="similarity">
    <text evidence="1">Belongs to the short-chain dehydrogenases/reductases (SDR) family.</text>
</comment>
<dbReference type="RefSeq" id="WP_133680428.1">
    <property type="nucleotide sequence ID" value="NZ_SNZP01000006.1"/>
</dbReference>
<dbReference type="Pfam" id="PF00106">
    <property type="entry name" value="adh_short"/>
    <property type="match status" value="1"/>
</dbReference>
<dbReference type="SUPFAM" id="SSF51735">
    <property type="entry name" value="NAD(P)-binding Rossmann-fold domains"/>
    <property type="match status" value="1"/>
</dbReference>
<dbReference type="GO" id="GO:0016020">
    <property type="term" value="C:membrane"/>
    <property type="evidence" value="ECO:0007669"/>
    <property type="project" value="TreeGrafter"/>
</dbReference>
<evidence type="ECO:0000313" key="3">
    <source>
        <dbReference type="EMBL" id="TDR80072.1"/>
    </source>
</evidence>
<dbReference type="GO" id="GO:0016491">
    <property type="term" value="F:oxidoreductase activity"/>
    <property type="evidence" value="ECO:0007669"/>
    <property type="project" value="UniProtKB-KW"/>
</dbReference>
<dbReference type="Gene3D" id="3.40.50.720">
    <property type="entry name" value="NAD(P)-binding Rossmann-like Domain"/>
    <property type="match status" value="1"/>
</dbReference>
<dbReference type="PRINTS" id="PR00081">
    <property type="entry name" value="GDHRDH"/>
</dbReference>
<proteinExistence type="inferred from homology"/>
<keyword evidence="4" id="KW-1185">Reference proteome</keyword>
<name>A0A4R7B877_9NEIS</name>
<sequence length="229" mass="24700">MSARVAIISGSSRGIGAGLAHMLLANGFKCFGLSRTPNEDLISHDNYTQVMCDVQIPAQIESAVKQIASSVSTFDCLVLNAGIGEWFGATSTPLADWQAMVNTNMSANAILVTEVFKNLSPSENARLFAISSDAADNAYPNRAAYCASKAGFSMYVKCLREELRSAFIGVTELRLSRVNTTFRNKNLGSRPGSLEVADVSMVVEKLLSLPSYIEVRTLEISSIHSTYGQ</sequence>
<accession>A0A4R7B877</accession>
<dbReference type="PANTHER" id="PTHR44196:SF1">
    <property type="entry name" value="DEHYDROGENASE_REDUCTASE SDR FAMILY MEMBER 7B"/>
    <property type="match status" value="1"/>
</dbReference>
<dbReference type="EMBL" id="SNZP01000006">
    <property type="protein sequence ID" value="TDR80072.1"/>
    <property type="molecule type" value="Genomic_DNA"/>
</dbReference>
<dbReference type="PANTHER" id="PTHR44196">
    <property type="entry name" value="DEHYDROGENASE/REDUCTASE SDR FAMILY MEMBER 7B"/>
    <property type="match status" value="1"/>
</dbReference>
<dbReference type="AlphaFoldDB" id="A0A4R7B877"/>
<comment type="caution">
    <text evidence="3">The sequence shown here is derived from an EMBL/GenBank/DDBJ whole genome shotgun (WGS) entry which is preliminary data.</text>
</comment>
<evidence type="ECO:0000256" key="1">
    <source>
        <dbReference type="ARBA" id="ARBA00006484"/>
    </source>
</evidence>
<dbReference type="Proteomes" id="UP000295611">
    <property type="component" value="Unassembled WGS sequence"/>
</dbReference>